<evidence type="ECO:0000313" key="2">
    <source>
        <dbReference type="Proteomes" id="UP000179807"/>
    </source>
</evidence>
<keyword evidence="2" id="KW-1185">Reference proteome</keyword>
<proteinExistence type="predicted"/>
<accession>A0A1J4JCG4</accession>
<dbReference type="Proteomes" id="UP000179807">
    <property type="component" value="Unassembled WGS sequence"/>
</dbReference>
<evidence type="ECO:0000313" key="1">
    <source>
        <dbReference type="EMBL" id="OHS95951.1"/>
    </source>
</evidence>
<dbReference type="EMBL" id="MLAK01001210">
    <property type="protein sequence ID" value="OHS95951.1"/>
    <property type="molecule type" value="Genomic_DNA"/>
</dbReference>
<protein>
    <submittedName>
        <fullName evidence="1">Uncharacterized protein</fullName>
    </submittedName>
</protein>
<dbReference type="AlphaFoldDB" id="A0A1J4JCG4"/>
<dbReference type="RefSeq" id="XP_068349088.1">
    <property type="nucleotide sequence ID" value="XM_068511720.1"/>
</dbReference>
<gene>
    <name evidence="1" type="ORF">TRFO_37922</name>
</gene>
<comment type="caution">
    <text evidence="1">The sequence shown here is derived from an EMBL/GenBank/DDBJ whole genome shotgun (WGS) entry which is preliminary data.</text>
</comment>
<name>A0A1J4JCG4_9EUKA</name>
<reference evidence="1" key="1">
    <citation type="submission" date="2016-10" db="EMBL/GenBank/DDBJ databases">
        <authorList>
            <person name="Benchimol M."/>
            <person name="Almeida L.G."/>
            <person name="Vasconcelos A.T."/>
            <person name="Perreira-Neves A."/>
            <person name="Rosa I.A."/>
            <person name="Tasca T."/>
            <person name="Bogo M.R."/>
            <person name="de Souza W."/>
        </authorList>
    </citation>
    <scope>NUCLEOTIDE SEQUENCE [LARGE SCALE GENOMIC DNA]</scope>
    <source>
        <strain evidence="1">K</strain>
    </source>
</reference>
<dbReference type="GeneID" id="94846424"/>
<sequence>MELKSFSQEEVLSLTDLYENPNTKEIRKIPQNNIYQYVESQQSLLQSNISKLKNINQICQQNIHIWHKEFDFKLDCDDPKLLKISQISSKCSDKKPFLDENNILLQSECDISFQNEILINRISTESKIIDFSINNTEKSQENIKENIHTQKNEADEREKVDLDEIQNLILQIQRY</sequence>
<dbReference type="VEuPathDB" id="TrichDB:TRFO_37922"/>
<organism evidence="1 2">
    <name type="scientific">Tritrichomonas foetus</name>
    <dbReference type="NCBI Taxonomy" id="1144522"/>
    <lineage>
        <taxon>Eukaryota</taxon>
        <taxon>Metamonada</taxon>
        <taxon>Parabasalia</taxon>
        <taxon>Tritrichomonadida</taxon>
        <taxon>Tritrichomonadidae</taxon>
        <taxon>Tritrichomonas</taxon>
    </lineage>
</organism>